<keyword evidence="1" id="KW-0238">DNA-binding</keyword>
<feature type="domain" description="HTH cro/C1-type" evidence="2">
    <location>
        <begin position="10"/>
        <end position="64"/>
    </location>
</feature>
<dbReference type="Gene3D" id="1.10.260.40">
    <property type="entry name" value="lambda repressor-like DNA-binding domains"/>
    <property type="match status" value="1"/>
</dbReference>
<dbReference type="RefSeq" id="WP_139089064.1">
    <property type="nucleotide sequence ID" value="NZ_CDGG01000001.1"/>
</dbReference>
<dbReference type="AlphaFoldDB" id="A0A0A1MTI8"/>
<evidence type="ECO:0000313" key="4">
    <source>
        <dbReference type="Proteomes" id="UP000040453"/>
    </source>
</evidence>
<dbReference type="InterPro" id="IPR001387">
    <property type="entry name" value="Cro/C1-type_HTH"/>
</dbReference>
<dbReference type="InterPro" id="IPR010982">
    <property type="entry name" value="Lambda_DNA-bd_dom_sf"/>
</dbReference>
<evidence type="ECO:0000313" key="3">
    <source>
        <dbReference type="EMBL" id="CEI82271.1"/>
    </source>
</evidence>
<dbReference type="CDD" id="cd00093">
    <property type="entry name" value="HTH_XRE"/>
    <property type="match status" value="1"/>
</dbReference>
<accession>A0A0A1MTI8</accession>
<dbReference type="PANTHER" id="PTHR46558:SF4">
    <property type="entry name" value="DNA-BIDING PHAGE PROTEIN"/>
    <property type="match status" value="1"/>
</dbReference>
<dbReference type="GO" id="GO:0003677">
    <property type="term" value="F:DNA binding"/>
    <property type="evidence" value="ECO:0007669"/>
    <property type="project" value="UniProtKB-KW"/>
</dbReference>
<name>A0A0A1MTI8_9BACI</name>
<gene>
    <name evidence="3" type="ORF">BN997_02131</name>
</gene>
<dbReference type="STRING" id="545501.BN997_02131"/>
<evidence type="ECO:0000256" key="1">
    <source>
        <dbReference type="ARBA" id="ARBA00023125"/>
    </source>
</evidence>
<dbReference type="Pfam" id="PF01381">
    <property type="entry name" value="HTH_3"/>
    <property type="match status" value="1"/>
</dbReference>
<reference evidence="3 4" key="1">
    <citation type="submission" date="2014-11" db="EMBL/GenBank/DDBJ databases">
        <authorList>
            <person name="Urmite Genomes Urmite Genomes"/>
        </authorList>
    </citation>
    <scope>NUCLEOTIDE SEQUENCE [LARGE SCALE GENOMIC DNA]</scope>
    <source>
        <strain evidence="3 4">Oc5</strain>
    </source>
</reference>
<dbReference type="EMBL" id="CDGG01000001">
    <property type="protein sequence ID" value="CEI82271.1"/>
    <property type="molecule type" value="Genomic_DNA"/>
</dbReference>
<protein>
    <submittedName>
        <fullName evidence="3">Transcriptional repressor DicA</fullName>
    </submittedName>
</protein>
<sequence>MNKITLSRNLSFLRRENNYSQEELAERIGVTRQSIAKWENGESLPDIINCDALASLFDVSLDNFIHYDQKDNGFPIPPKGKHMFNTTPLEKDGYVKLPKKALDMVRMQEGDQFMVLGDENPESIGIALVPADFFTTMAAGILNRTEDTKK</sequence>
<evidence type="ECO:0000259" key="2">
    <source>
        <dbReference type="PROSITE" id="PS50943"/>
    </source>
</evidence>
<keyword evidence="4" id="KW-1185">Reference proteome</keyword>
<dbReference type="Proteomes" id="UP000040453">
    <property type="component" value="Unassembled WGS sequence"/>
</dbReference>
<dbReference type="SUPFAM" id="SSF47413">
    <property type="entry name" value="lambda repressor-like DNA-binding domains"/>
    <property type="match status" value="1"/>
</dbReference>
<dbReference type="PANTHER" id="PTHR46558">
    <property type="entry name" value="TRACRIPTIONAL REGULATORY PROTEIN-RELATED-RELATED"/>
    <property type="match status" value="1"/>
</dbReference>
<dbReference type="SMART" id="SM00530">
    <property type="entry name" value="HTH_XRE"/>
    <property type="match status" value="1"/>
</dbReference>
<dbReference type="OrthoDB" id="9812495at2"/>
<organism evidence="3 4">
    <name type="scientific">Oceanobacillus oncorhynchi</name>
    <dbReference type="NCBI Taxonomy" id="545501"/>
    <lineage>
        <taxon>Bacteria</taxon>
        <taxon>Bacillati</taxon>
        <taxon>Bacillota</taxon>
        <taxon>Bacilli</taxon>
        <taxon>Bacillales</taxon>
        <taxon>Bacillaceae</taxon>
        <taxon>Oceanobacillus</taxon>
    </lineage>
</organism>
<proteinExistence type="predicted"/>
<dbReference type="PROSITE" id="PS50943">
    <property type="entry name" value="HTH_CROC1"/>
    <property type="match status" value="1"/>
</dbReference>